<proteinExistence type="predicted"/>
<protein>
    <submittedName>
        <fullName evidence="2">Uncharacterized protein</fullName>
    </submittedName>
</protein>
<feature type="transmembrane region" description="Helical" evidence="1">
    <location>
        <begin position="240"/>
        <end position="261"/>
    </location>
</feature>
<dbReference type="EMBL" id="JBGBPQ010000020">
    <property type="protein sequence ID" value="KAL1504475.1"/>
    <property type="molecule type" value="Genomic_DNA"/>
</dbReference>
<feature type="transmembrane region" description="Helical" evidence="1">
    <location>
        <begin position="139"/>
        <end position="161"/>
    </location>
</feature>
<accession>A0AB34IU21</accession>
<keyword evidence="1" id="KW-0812">Transmembrane</keyword>
<comment type="caution">
    <text evidence="2">The sequence shown here is derived from an EMBL/GenBank/DDBJ whole genome shotgun (WGS) entry which is preliminary data.</text>
</comment>
<organism evidence="2 3">
    <name type="scientific">Prymnesium parvum</name>
    <name type="common">Toxic golden alga</name>
    <dbReference type="NCBI Taxonomy" id="97485"/>
    <lineage>
        <taxon>Eukaryota</taxon>
        <taxon>Haptista</taxon>
        <taxon>Haptophyta</taxon>
        <taxon>Prymnesiophyceae</taxon>
        <taxon>Prymnesiales</taxon>
        <taxon>Prymnesiaceae</taxon>
        <taxon>Prymnesium</taxon>
    </lineage>
</organism>
<gene>
    <name evidence="2" type="ORF">AB1Y20_010880</name>
</gene>
<keyword evidence="1" id="KW-0472">Membrane</keyword>
<evidence type="ECO:0000256" key="1">
    <source>
        <dbReference type="SAM" id="Phobius"/>
    </source>
</evidence>
<feature type="transmembrane region" description="Helical" evidence="1">
    <location>
        <begin position="173"/>
        <end position="197"/>
    </location>
</feature>
<feature type="transmembrane region" description="Helical" evidence="1">
    <location>
        <begin position="287"/>
        <end position="308"/>
    </location>
</feature>
<evidence type="ECO:0000313" key="3">
    <source>
        <dbReference type="Proteomes" id="UP001515480"/>
    </source>
</evidence>
<keyword evidence="3" id="KW-1185">Reference proteome</keyword>
<feature type="transmembrane region" description="Helical" evidence="1">
    <location>
        <begin position="100"/>
        <end position="119"/>
    </location>
</feature>
<dbReference type="AlphaFoldDB" id="A0AB34IU21"/>
<dbReference type="Proteomes" id="UP001515480">
    <property type="component" value="Unassembled WGS sequence"/>
</dbReference>
<sequence>MYQRIRPFEARRRSEAWVDLQACPDRRGALAPSLPLPPPTTMASDQLLQTRASGGHWMGMFEYTADMRDLALDGRHWRAQFGGSSGAGPKMGGYVCCGPTMYVLFRLVMAAAVITIFSLDVAIEREHGYSSGWFLLIEHWTLLVALIYFTLAFLITLTAVLTSGIEAESTPPFVLLCWMCYGILVPASLGCMLMWVFVTQRAGEWTLSNSEEPGSSILTTLVLWALVYLDLYVNRQPYYASFHGFCGIIFCWTYVLFNYLFCVGKDNEVYIYRQLNWRQYMSAGKLVMLQLFLLLPYFNALYWGVVWARRRARVAAKLGAV</sequence>
<reference evidence="2 3" key="1">
    <citation type="journal article" date="2024" name="Science">
        <title>Giant polyketide synthase enzymes in the biosynthesis of giant marine polyether toxins.</title>
        <authorList>
            <person name="Fallon T.R."/>
            <person name="Shende V.V."/>
            <person name="Wierzbicki I.H."/>
            <person name="Pendleton A.L."/>
            <person name="Watervoot N.F."/>
            <person name="Auber R.P."/>
            <person name="Gonzalez D.J."/>
            <person name="Wisecaver J.H."/>
            <person name="Moore B.S."/>
        </authorList>
    </citation>
    <scope>NUCLEOTIDE SEQUENCE [LARGE SCALE GENOMIC DNA]</scope>
    <source>
        <strain evidence="2 3">12B1</strain>
    </source>
</reference>
<name>A0AB34IU21_PRYPA</name>
<feature type="transmembrane region" description="Helical" evidence="1">
    <location>
        <begin position="217"/>
        <end position="233"/>
    </location>
</feature>
<evidence type="ECO:0000313" key="2">
    <source>
        <dbReference type="EMBL" id="KAL1504475.1"/>
    </source>
</evidence>
<keyword evidence="1" id="KW-1133">Transmembrane helix</keyword>